<gene>
    <name evidence="2" type="ORF">ACFFJ8_14795</name>
</gene>
<comment type="caution">
    <text evidence="2">The sequence shown here is derived from an EMBL/GenBank/DDBJ whole genome shotgun (WGS) entry which is preliminary data.</text>
</comment>
<evidence type="ECO:0000313" key="3">
    <source>
        <dbReference type="Proteomes" id="UP001589818"/>
    </source>
</evidence>
<evidence type="ECO:0000256" key="1">
    <source>
        <dbReference type="SAM" id="MobiDB-lite"/>
    </source>
</evidence>
<dbReference type="PANTHER" id="PTHR41775:SF1">
    <property type="entry name" value="PEPTIDASE M6-LIKE DOMAIN-CONTAINING PROTEIN"/>
    <property type="match status" value="1"/>
</dbReference>
<dbReference type="InterPro" id="IPR018247">
    <property type="entry name" value="EF_Hand_1_Ca_BS"/>
</dbReference>
<evidence type="ECO:0000313" key="2">
    <source>
        <dbReference type="EMBL" id="MFC0392638.1"/>
    </source>
</evidence>
<proteinExistence type="predicted"/>
<reference evidence="2 3" key="1">
    <citation type="submission" date="2024-09" db="EMBL/GenBank/DDBJ databases">
        <authorList>
            <person name="Sun Q."/>
            <person name="Mori K."/>
        </authorList>
    </citation>
    <scope>NUCLEOTIDE SEQUENCE [LARGE SCALE GENOMIC DNA]</scope>
    <source>
        <strain evidence="2 3">CCM 4839</strain>
    </source>
</reference>
<dbReference type="PANTHER" id="PTHR41775">
    <property type="entry name" value="SECRETED PROTEIN-RELATED"/>
    <property type="match status" value="1"/>
</dbReference>
<dbReference type="PROSITE" id="PS00018">
    <property type="entry name" value="EF_HAND_1"/>
    <property type="match status" value="1"/>
</dbReference>
<dbReference type="EMBL" id="JBHLVF010000019">
    <property type="protein sequence ID" value="MFC0392638.1"/>
    <property type="molecule type" value="Genomic_DNA"/>
</dbReference>
<dbReference type="RefSeq" id="WP_204822754.1">
    <property type="nucleotide sequence ID" value="NZ_JANHOF010000034.1"/>
</dbReference>
<protein>
    <recommendedName>
        <fullName evidence="4">M6 family metalloprotease domain-containing protein</fullName>
    </recommendedName>
</protein>
<accession>A0ABV6JDF2</accession>
<dbReference type="Proteomes" id="UP001589818">
    <property type="component" value="Unassembled WGS sequence"/>
</dbReference>
<keyword evidence="3" id="KW-1185">Reference proteome</keyword>
<evidence type="ECO:0008006" key="4">
    <source>
        <dbReference type="Google" id="ProtNLM"/>
    </source>
</evidence>
<organism evidence="2 3">
    <name type="scientific">Paenibacillus mendelii</name>
    <dbReference type="NCBI Taxonomy" id="206163"/>
    <lineage>
        <taxon>Bacteria</taxon>
        <taxon>Bacillati</taxon>
        <taxon>Bacillota</taxon>
        <taxon>Bacilli</taxon>
        <taxon>Bacillales</taxon>
        <taxon>Paenibacillaceae</taxon>
        <taxon>Paenibacillus</taxon>
    </lineage>
</organism>
<feature type="region of interest" description="Disordered" evidence="1">
    <location>
        <begin position="1"/>
        <end position="21"/>
    </location>
</feature>
<sequence>MSNTPSLAEFGHGTVKQEGRSATGGRPLLIVLGEYSNFPAFDTVHSLQYYELLGFGNPASPFSTENPVNPASLREYFRENSNGRFWFDRVGIIGPIQLGVYSGANDPGPEARSAGILSRVAALAPEMFINADKNQDQHVGFDELCVVLFENITNAQPANRINNPIHVSGDSWSGTVQVHVAGAGPLTPFYQIAHELSHSLGTVDMYNTGQGHYYLTLMSGYDFYANDQGTVHLDIWHKLVLGWAEPRPFQLLPRGTAEVREGADGAILLWDETRRADEYFLIERRRSNSPSLKYELSFPGDGVLIWHVQQGVGNGVEHLGAPNLTPGGSGVWGPGEQTPLLHWSDGQSTGVRITVTGIADGAMQVTWDN</sequence>
<name>A0ABV6JDF2_9BACL</name>